<dbReference type="EMBL" id="UFQT01000878">
    <property type="protein sequence ID" value="SSX27790.1"/>
    <property type="molecule type" value="Genomic_DNA"/>
</dbReference>
<evidence type="ECO:0000259" key="5">
    <source>
        <dbReference type="Pfam" id="PF01869"/>
    </source>
</evidence>
<evidence type="ECO:0000256" key="4">
    <source>
        <dbReference type="ARBA" id="ARBA00031123"/>
    </source>
</evidence>
<dbReference type="Gene3D" id="3.30.420.40">
    <property type="match status" value="1"/>
</dbReference>
<dbReference type="PANTHER" id="PTHR12862:SF0">
    <property type="entry name" value="N-ACETYL-D-GLUCOSAMINE KINASE"/>
    <property type="match status" value="1"/>
</dbReference>
<dbReference type="InterPro" id="IPR039758">
    <property type="entry name" value="NAGK-like"/>
</dbReference>
<dbReference type="InterPro" id="IPR002731">
    <property type="entry name" value="ATPase_BadF"/>
</dbReference>
<dbReference type="SUPFAM" id="SSF53067">
    <property type="entry name" value="Actin-like ATPase domain"/>
    <property type="match status" value="2"/>
</dbReference>
<dbReference type="VEuPathDB" id="VectorBase:CSON014844"/>
<dbReference type="AlphaFoldDB" id="A0A336MD05"/>
<gene>
    <name evidence="6" type="primary">CSON014844</name>
</gene>
<dbReference type="EC" id="2.7.1.59" evidence="2"/>
<evidence type="ECO:0000313" key="6">
    <source>
        <dbReference type="EMBL" id="SSX27790.1"/>
    </source>
</evidence>
<evidence type="ECO:0000256" key="1">
    <source>
        <dbReference type="ARBA" id="ARBA00006198"/>
    </source>
</evidence>
<dbReference type="PANTHER" id="PTHR12862">
    <property type="entry name" value="BADF TYPE ATPASE DOMAIN-CONTAINING PROTEIN"/>
    <property type="match status" value="1"/>
</dbReference>
<evidence type="ECO:0000256" key="3">
    <source>
        <dbReference type="ARBA" id="ARBA00014974"/>
    </source>
</evidence>
<proteinExistence type="inferred from homology"/>
<dbReference type="OMA" id="EASASWM"/>
<feature type="domain" description="ATPase BadF/BadG/BcrA/BcrD type" evidence="5">
    <location>
        <begin position="5"/>
        <end position="277"/>
    </location>
</feature>
<evidence type="ECO:0000256" key="2">
    <source>
        <dbReference type="ARBA" id="ARBA00012122"/>
    </source>
</evidence>
<dbReference type="InterPro" id="IPR043129">
    <property type="entry name" value="ATPase_NBD"/>
</dbReference>
<dbReference type="GO" id="GO:0045127">
    <property type="term" value="F:N-acetylglucosamine kinase activity"/>
    <property type="evidence" value="ECO:0007669"/>
    <property type="project" value="UniProtKB-EC"/>
</dbReference>
<name>A0A336MD05_CULSO</name>
<comment type="similarity">
    <text evidence="1">Belongs to the eukaryotic-type N-acetylglucosamine kinase family.</text>
</comment>
<dbReference type="Pfam" id="PF01869">
    <property type="entry name" value="BcrAD_BadFG"/>
    <property type="match status" value="1"/>
</dbReference>
<organism evidence="6">
    <name type="scientific">Culicoides sonorensis</name>
    <name type="common">Biting midge</name>
    <dbReference type="NCBI Taxonomy" id="179676"/>
    <lineage>
        <taxon>Eukaryota</taxon>
        <taxon>Metazoa</taxon>
        <taxon>Ecdysozoa</taxon>
        <taxon>Arthropoda</taxon>
        <taxon>Hexapoda</taxon>
        <taxon>Insecta</taxon>
        <taxon>Pterygota</taxon>
        <taxon>Neoptera</taxon>
        <taxon>Endopterygota</taxon>
        <taxon>Diptera</taxon>
        <taxon>Nematocera</taxon>
        <taxon>Chironomoidea</taxon>
        <taxon>Ceratopogonidae</taxon>
        <taxon>Ceratopogoninae</taxon>
        <taxon>Culicoides</taxon>
        <taxon>Monoculicoides</taxon>
    </lineage>
</organism>
<accession>A0A336MD05</accession>
<dbReference type="CDD" id="cd24078">
    <property type="entry name" value="ASKHA_NBD_NAGK_meta"/>
    <property type="match status" value="1"/>
</dbReference>
<reference evidence="6" key="1">
    <citation type="submission" date="2018-07" db="EMBL/GenBank/DDBJ databases">
        <authorList>
            <person name="Quirk P.G."/>
            <person name="Krulwich T.A."/>
        </authorList>
    </citation>
    <scope>NUCLEOTIDE SEQUENCE</scope>
</reference>
<sequence>MYVAGIEGGATHSKLLVCDETGVVVASISGPGTNHFLLGIHECARRIANMVKDAKNAVGLSQDVKLKALGLSLSGCEQEATNRELENELKMVHPNVAESYVVVSDTVGSILTASNLGGLVLIAGTGSNAFLRNPSGTQAQCGGWGHILGDEGGAWWIAQRAIKTVFDHEDNFIPSPYPIERVWQIICKYFNIETRLDLLPYCYGEKFDKSFYAGLCKKLAEAAEDGDELCLKVFTDAGHALGKSVLALLPKVEAELVSSGSLTIVCVGSVWLSWKLLKSGFVKILNTANIPFEITLVKLTNSMGLGACYMAADSIDFELKRDYSKNYEVFFSYTNNNNNQIHMNGKE</sequence>
<protein>
    <recommendedName>
        <fullName evidence="3">N-acetyl-D-glucosamine kinase</fullName>
        <ecNumber evidence="2">2.7.1.59</ecNumber>
    </recommendedName>
    <alternativeName>
        <fullName evidence="4">GlcNAc kinase</fullName>
    </alternativeName>
</protein>